<dbReference type="InterPro" id="IPR000070">
    <property type="entry name" value="Pectinesterase_cat"/>
</dbReference>
<comment type="catalytic activity">
    <reaction evidence="5">
        <text>[(1-&gt;4)-alpha-D-galacturonosyl methyl ester](n) + n H2O = [(1-&gt;4)-alpha-D-galacturonosyl](n) + n methanol + n H(+)</text>
        <dbReference type="Rhea" id="RHEA:22380"/>
        <dbReference type="Rhea" id="RHEA-COMP:14570"/>
        <dbReference type="Rhea" id="RHEA-COMP:14573"/>
        <dbReference type="ChEBI" id="CHEBI:15377"/>
        <dbReference type="ChEBI" id="CHEBI:15378"/>
        <dbReference type="ChEBI" id="CHEBI:17790"/>
        <dbReference type="ChEBI" id="CHEBI:140522"/>
        <dbReference type="ChEBI" id="CHEBI:140523"/>
        <dbReference type="EC" id="3.1.1.11"/>
    </reaction>
</comment>
<feature type="domain" description="Pectinesterase catalytic" evidence="6">
    <location>
        <begin position="3"/>
        <end position="137"/>
    </location>
</feature>
<feature type="domain" description="Pectinesterase catalytic" evidence="6">
    <location>
        <begin position="161"/>
        <end position="300"/>
    </location>
</feature>
<dbReference type="InterPro" id="IPR011050">
    <property type="entry name" value="Pectin_lyase_fold/virulence"/>
</dbReference>
<evidence type="ECO:0000256" key="1">
    <source>
        <dbReference type="ARBA" id="ARBA00008891"/>
    </source>
</evidence>
<evidence type="ECO:0000313" key="8">
    <source>
        <dbReference type="Proteomes" id="UP001580407"/>
    </source>
</evidence>
<dbReference type="Gene3D" id="2.160.20.10">
    <property type="entry name" value="Single-stranded right-handed beta-helix, Pectin lyase-like"/>
    <property type="match status" value="1"/>
</dbReference>
<evidence type="ECO:0000256" key="3">
    <source>
        <dbReference type="ARBA" id="ARBA00023085"/>
    </source>
</evidence>
<evidence type="ECO:0000313" key="7">
    <source>
        <dbReference type="EMBL" id="MFB5684047.1"/>
    </source>
</evidence>
<dbReference type="InterPro" id="IPR012334">
    <property type="entry name" value="Pectin_lyas_fold"/>
</dbReference>
<dbReference type="PANTHER" id="PTHR31321">
    <property type="entry name" value="ACYL-COA THIOESTER HYDROLASE YBHC-RELATED"/>
    <property type="match status" value="1"/>
</dbReference>
<reference evidence="7 8" key="1">
    <citation type="submission" date="2024-09" db="EMBL/GenBank/DDBJ databases">
        <authorList>
            <person name="Ruan L."/>
        </authorList>
    </citation>
    <scope>NUCLEOTIDE SEQUENCE [LARGE SCALE GENOMIC DNA]</scope>
    <source>
        <strain evidence="7 8">D33</strain>
    </source>
</reference>
<dbReference type="PROSITE" id="PS00503">
    <property type="entry name" value="PECTINESTERASE_2"/>
    <property type="match status" value="1"/>
</dbReference>
<comment type="similarity">
    <text evidence="1">Belongs to the pectinesterase family.</text>
</comment>
<dbReference type="Proteomes" id="UP001580407">
    <property type="component" value="Unassembled WGS sequence"/>
</dbReference>
<evidence type="ECO:0000256" key="2">
    <source>
        <dbReference type="ARBA" id="ARBA00022801"/>
    </source>
</evidence>
<dbReference type="InterPro" id="IPR033131">
    <property type="entry name" value="Pectinesterase_Asp_AS"/>
</dbReference>
<dbReference type="Pfam" id="PF01095">
    <property type="entry name" value="Pectinesterase"/>
    <property type="match status" value="2"/>
</dbReference>
<keyword evidence="2 5" id="KW-0378">Hydrolase</keyword>
<gene>
    <name evidence="7" type="ORF">ACE3NQ_24340</name>
</gene>
<protein>
    <recommendedName>
        <fullName evidence="5">Pectinesterase</fullName>
        <ecNumber evidence="5">3.1.1.11</ecNumber>
    </recommendedName>
</protein>
<organism evidence="7 8">
    <name type="scientific">Paenibacillus terreus</name>
    <dbReference type="NCBI Taxonomy" id="1387834"/>
    <lineage>
        <taxon>Bacteria</taxon>
        <taxon>Bacillati</taxon>
        <taxon>Bacillota</taxon>
        <taxon>Bacilli</taxon>
        <taxon>Bacillales</taxon>
        <taxon>Paenibacillaceae</taxon>
        <taxon>Paenibacillus</taxon>
    </lineage>
</organism>
<comment type="pathway">
    <text evidence="5">Glycan metabolism; pectin degradation; 2-dehydro-3-deoxy-D-gluconate from pectin: step 1/5.</text>
</comment>
<sequence>MLVGKEPFCDFDTIQAAIDALERRDPQQPATLYILPGVYKETVRIYRSWLRMVGIGQVEINMNRYAKELDEHGDEIGTFATPTLFLGGRRLVLENLTVSNTAGQGEEIGQAVAVYAHCDETVFRNCTFKGHQDTLFTGPLPPKPRERASFGGIPLREHHEQYRQLYQHCYIEGTVDFIFGGATAFFETCEIRSLRHTGGHPGYIAAASTPQGQQYGYVFKNCFLTAEPGVSSVFLGRPWREYAKTVYAGCRMGGHIHPEGWDNWGNPANEETVDYREYSARDAAALRTIRVPWAGCLAAGEEAWTKRKVFAGTDFWQDGGNSP</sequence>
<feature type="active site" evidence="4">
    <location>
        <position position="176"/>
    </location>
</feature>
<keyword evidence="8" id="KW-1185">Reference proteome</keyword>
<accession>A0ABV5BEB4</accession>
<dbReference type="EC" id="3.1.1.11" evidence="5"/>
<name>A0ABV5BEB4_9BACL</name>
<dbReference type="EMBL" id="JBHILM010000034">
    <property type="protein sequence ID" value="MFB5684047.1"/>
    <property type="molecule type" value="Genomic_DNA"/>
</dbReference>
<evidence type="ECO:0000256" key="5">
    <source>
        <dbReference type="RuleBase" id="RU000589"/>
    </source>
</evidence>
<dbReference type="SUPFAM" id="SSF51126">
    <property type="entry name" value="Pectin lyase-like"/>
    <property type="match status" value="1"/>
</dbReference>
<comment type="caution">
    <text evidence="7">The sequence shown here is derived from an EMBL/GenBank/DDBJ whole genome shotgun (WGS) entry which is preliminary data.</text>
</comment>
<proteinExistence type="inferred from homology"/>
<dbReference type="RefSeq" id="WP_375527786.1">
    <property type="nucleotide sequence ID" value="NZ_JBHILM010000034.1"/>
</dbReference>
<dbReference type="PANTHER" id="PTHR31321:SF57">
    <property type="entry name" value="PECTINESTERASE 53-RELATED"/>
    <property type="match status" value="1"/>
</dbReference>
<evidence type="ECO:0000259" key="6">
    <source>
        <dbReference type="Pfam" id="PF01095"/>
    </source>
</evidence>
<evidence type="ECO:0000256" key="4">
    <source>
        <dbReference type="PROSITE-ProRule" id="PRU10040"/>
    </source>
</evidence>
<keyword evidence="3 5" id="KW-0063">Aspartyl esterase</keyword>